<organism evidence="1">
    <name type="scientific">freshwater metagenome</name>
    <dbReference type="NCBI Taxonomy" id="449393"/>
    <lineage>
        <taxon>unclassified sequences</taxon>
        <taxon>metagenomes</taxon>
        <taxon>ecological metagenomes</taxon>
    </lineage>
</organism>
<evidence type="ECO:0000313" key="2">
    <source>
        <dbReference type="EMBL" id="CAB4894612.1"/>
    </source>
</evidence>
<gene>
    <name evidence="1" type="ORF">UFOPK1358_02043</name>
    <name evidence="2" type="ORF">UFOPK3519_00503</name>
</gene>
<dbReference type="EMBL" id="CAFBMG010000025">
    <property type="protein sequence ID" value="CAB4894612.1"/>
    <property type="molecule type" value="Genomic_DNA"/>
</dbReference>
<dbReference type="AlphaFoldDB" id="A0A6J6D5M7"/>
<proteinExistence type="predicted"/>
<dbReference type="EMBL" id="CAEZSF010000305">
    <property type="protein sequence ID" value="CAB4558059.1"/>
    <property type="molecule type" value="Genomic_DNA"/>
</dbReference>
<protein>
    <submittedName>
        <fullName evidence="1">Unannotated protein</fullName>
    </submittedName>
</protein>
<reference evidence="1" key="1">
    <citation type="submission" date="2020-05" db="EMBL/GenBank/DDBJ databases">
        <authorList>
            <person name="Chiriac C."/>
            <person name="Salcher M."/>
            <person name="Ghai R."/>
            <person name="Kavagutti S V."/>
        </authorList>
    </citation>
    <scope>NUCLEOTIDE SEQUENCE</scope>
</reference>
<accession>A0A6J6D5M7</accession>
<name>A0A6J6D5M7_9ZZZZ</name>
<sequence length="42" mass="4525">MADARPALLWTLGIDAEMLGLPFMTNERLSARRAVAGELPLG</sequence>
<evidence type="ECO:0000313" key="1">
    <source>
        <dbReference type="EMBL" id="CAB4558059.1"/>
    </source>
</evidence>